<evidence type="ECO:0000313" key="2">
    <source>
        <dbReference type="Proteomes" id="UP000473325"/>
    </source>
</evidence>
<organism evidence="1 2">
    <name type="scientific">Nocardioides flavescens</name>
    <dbReference type="NCBI Taxonomy" id="2691959"/>
    <lineage>
        <taxon>Bacteria</taxon>
        <taxon>Bacillati</taxon>
        <taxon>Actinomycetota</taxon>
        <taxon>Actinomycetes</taxon>
        <taxon>Propionibacteriales</taxon>
        <taxon>Nocardioidaceae</taxon>
        <taxon>Nocardioides</taxon>
    </lineage>
</organism>
<reference evidence="1 2" key="1">
    <citation type="submission" date="2019-12" db="EMBL/GenBank/DDBJ databases">
        <authorList>
            <person name="Kun Z."/>
        </authorList>
    </citation>
    <scope>NUCLEOTIDE SEQUENCE [LARGE SCALE GENOMIC DNA]</scope>
    <source>
        <strain evidence="1 2">YIM 123512</strain>
    </source>
</reference>
<accession>A0A6L7F1Z9</accession>
<dbReference type="Gene3D" id="1.10.620.20">
    <property type="entry name" value="Ribonucleotide Reductase, subunit A"/>
    <property type="match status" value="1"/>
</dbReference>
<evidence type="ECO:0000313" key="1">
    <source>
        <dbReference type="EMBL" id="MXG91449.1"/>
    </source>
</evidence>
<gene>
    <name evidence="1" type="ORF">GRQ65_18035</name>
</gene>
<name>A0A6L7F1Z9_9ACTN</name>
<keyword evidence="2" id="KW-1185">Reference proteome</keyword>
<dbReference type="InterPro" id="IPR012348">
    <property type="entry name" value="RNR-like"/>
</dbReference>
<comment type="caution">
    <text evidence="1">The sequence shown here is derived from an EMBL/GenBank/DDBJ whole genome shotgun (WGS) entry which is preliminary data.</text>
</comment>
<dbReference type="GO" id="GO:0016491">
    <property type="term" value="F:oxidoreductase activity"/>
    <property type="evidence" value="ECO:0007669"/>
    <property type="project" value="InterPro"/>
</dbReference>
<proteinExistence type="predicted"/>
<dbReference type="Proteomes" id="UP000473325">
    <property type="component" value="Unassembled WGS sequence"/>
</dbReference>
<dbReference type="EMBL" id="WUEK01000012">
    <property type="protein sequence ID" value="MXG91449.1"/>
    <property type="molecule type" value="Genomic_DNA"/>
</dbReference>
<dbReference type="SUPFAM" id="SSF47240">
    <property type="entry name" value="Ferritin-like"/>
    <property type="match status" value="1"/>
</dbReference>
<protein>
    <submittedName>
        <fullName evidence="1">GTP-binding protein LepA</fullName>
    </submittedName>
</protein>
<dbReference type="InterPro" id="IPR009078">
    <property type="entry name" value="Ferritin-like_SF"/>
</dbReference>
<sequence length="274" mass="31161">MGHDHPPIPLDSVDFTVHRPREFERRFGHVLDYMARVELEVDRNVLEITTMLPDPPEVDRHFYADVWQPQEIQHGLILDKLQVELGRSPAAPDTDSIGAKLRILGTMAHLPSFQDVCRMLYYLTGMATERSAVVAYNLLHQGTTEMGEDAVATTIIGQIKRQEPGHYAFYQLSARALWDELTGWQRWMVRLMRRISFSPVGANDAAQKADFGDVMATLGIADAASDFAEQISRVERELLWARRRGLRVPDYVTTALREAVDLAKARAHLPHLHR</sequence>
<dbReference type="AlphaFoldDB" id="A0A6L7F1Z9"/>